<feature type="coiled-coil region" evidence="6">
    <location>
        <begin position="455"/>
        <end position="486"/>
    </location>
</feature>
<keyword evidence="10" id="KW-1185">Reference proteome</keyword>
<dbReference type="InterPro" id="IPR001752">
    <property type="entry name" value="Kinesin_motor_dom"/>
</dbReference>
<evidence type="ECO:0000313" key="10">
    <source>
        <dbReference type="Proteomes" id="UP000007259"/>
    </source>
</evidence>
<proteinExistence type="inferred from homology"/>
<evidence type="ECO:0000256" key="1">
    <source>
        <dbReference type="ARBA" id="ARBA00004245"/>
    </source>
</evidence>
<keyword evidence="3 5" id="KW-0505">Motor protein</keyword>
<dbReference type="InterPro" id="IPR047149">
    <property type="entry name" value="KIF11-like"/>
</dbReference>
<dbReference type="GO" id="GO:0090307">
    <property type="term" value="P:mitotic spindle assembly"/>
    <property type="evidence" value="ECO:0007669"/>
    <property type="project" value="TreeGrafter"/>
</dbReference>
<dbReference type="VEuPathDB" id="TriTrypDB:LmxM.16.1470"/>
<dbReference type="InterPro" id="IPR036961">
    <property type="entry name" value="Kinesin_motor_dom_sf"/>
</dbReference>
<dbReference type="GO" id="GO:0005524">
    <property type="term" value="F:ATP binding"/>
    <property type="evidence" value="ECO:0007669"/>
    <property type="project" value="UniProtKB-UniRule"/>
</dbReference>
<keyword evidence="4" id="KW-0206">Cytoskeleton</keyword>
<evidence type="ECO:0000259" key="8">
    <source>
        <dbReference type="PROSITE" id="PS50067"/>
    </source>
</evidence>
<name>E9AQW0_LEIMU</name>
<dbReference type="FunFam" id="1.20.1480.30:FF:000001">
    <property type="entry name" value="Putative kinesin"/>
    <property type="match status" value="3"/>
</dbReference>
<dbReference type="PhylomeDB" id="E9AQW0"/>
<dbReference type="KEGG" id="lmi:LMXM_16_1470"/>
<dbReference type="GO" id="GO:0005876">
    <property type="term" value="C:spindle microtubule"/>
    <property type="evidence" value="ECO:0007669"/>
    <property type="project" value="TreeGrafter"/>
</dbReference>
<dbReference type="EMBL" id="FR799569">
    <property type="protein sequence ID" value="CBZ25331.1"/>
    <property type="molecule type" value="Genomic_DNA"/>
</dbReference>
<dbReference type="AlphaFoldDB" id="E9AQW0"/>
<protein>
    <submittedName>
        <fullName evidence="9">Kinesin</fullName>
    </submittedName>
</protein>
<feature type="domain" description="Kinesin motor" evidence="8">
    <location>
        <begin position="12"/>
        <end position="354"/>
    </location>
</feature>
<dbReference type="Gene3D" id="1.10.287.1490">
    <property type="match status" value="1"/>
</dbReference>
<dbReference type="GO" id="GO:0007018">
    <property type="term" value="P:microtubule-based movement"/>
    <property type="evidence" value="ECO:0007669"/>
    <property type="project" value="InterPro"/>
</dbReference>
<evidence type="ECO:0000256" key="4">
    <source>
        <dbReference type="ARBA" id="ARBA00023212"/>
    </source>
</evidence>
<feature type="binding site" evidence="5">
    <location>
        <begin position="104"/>
        <end position="111"/>
    </location>
    <ligand>
        <name>ATP</name>
        <dbReference type="ChEBI" id="CHEBI:30616"/>
    </ligand>
</feature>
<evidence type="ECO:0000256" key="2">
    <source>
        <dbReference type="ARBA" id="ARBA00022490"/>
    </source>
</evidence>
<feature type="coiled-coil region" evidence="6">
    <location>
        <begin position="513"/>
        <end position="901"/>
    </location>
</feature>
<feature type="region of interest" description="Disordered" evidence="7">
    <location>
        <begin position="1023"/>
        <end position="1052"/>
    </location>
</feature>
<dbReference type="OrthoDB" id="3176171at2759"/>
<dbReference type="Gene3D" id="3.40.850.10">
    <property type="entry name" value="Kinesin motor domain"/>
    <property type="match status" value="1"/>
</dbReference>
<dbReference type="GO" id="GO:0072686">
    <property type="term" value="C:mitotic spindle"/>
    <property type="evidence" value="ECO:0007669"/>
    <property type="project" value="TreeGrafter"/>
</dbReference>
<dbReference type="GeneID" id="13450170"/>
<dbReference type="OMA" id="DMIRVMK"/>
<dbReference type="PANTHER" id="PTHR47970:SF12">
    <property type="entry name" value="KINESIN FAMILY MEMBER 11"/>
    <property type="match status" value="1"/>
</dbReference>
<evidence type="ECO:0000256" key="5">
    <source>
        <dbReference type="PROSITE-ProRule" id="PRU00283"/>
    </source>
</evidence>
<comment type="similarity">
    <text evidence="5">Belongs to the TRAFAC class myosin-kinesin ATPase superfamily. Kinesin family.</text>
</comment>
<dbReference type="PANTHER" id="PTHR47970">
    <property type="entry name" value="KINESIN-LIKE PROTEIN KIF11"/>
    <property type="match status" value="1"/>
</dbReference>
<dbReference type="PRINTS" id="PR00380">
    <property type="entry name" value="KINESINHEAVY"/>
</dbReference>
<sequence length="1052" mass="116845">MRRAETIKHNNRVNVYVRVRAFREDETSGDMGQLAVNMDDSAVEVTVPKKGRFTFGFDGCFWSNDRACPSGKPSASQEDVFEEVGRPLVENALAGYNAAVMAYGQTGSGKTYTSFGPPGSIGTSQEGLIPRVCNMIFSRAANSAQKGVTYTVSASMLEVYLEDVFDLLNHRKQLSVRNDFTSNMFSVVGQKTVPVKSYKDVLAVLNKAEPLRTFAATNIHDHSSRAHTLFMLEVQTHFDAPDLAPRCAKIMLADLAGCERIRLAGTEEGLAFEQARNINLSLLALGSCIEAVATRGRGNSRPIPEFRNSTLTKLLKDYIGGNSISTMMVTISPSERDANLSVQTLRFADRAKQITTHAHVNTVDPQQAKQDGCDLSDRWRDEYLRKKEALYAEYQLKGTIEKLLARIAELEARLRECADDELALHLTTEVETLQKALTEADYQMGLQRQILYGEFLMLEDELRELNTKMQEMKEEHEEAMEGLLGEEAGRFEEMKRGYETRLRALQSESDATLAASTDEIAALRRLVAELQERLAAKETECADLADRLSALQAKYDADTCASQRVRSELEAQLEELRNRSEERDEQLAMVEAQLEESERQVSELTKRQEQLMREEETLRATVERLTVAMESTEEMLQETSAKLADTEETLQETSAKLADTEETLQQTSAKLADTEETLQETSAKLADTEETLQETSAKLADTEETLQQTSAKLADTEETLQETSAKLADTEETLQETSAKLADTEETLQETSAKLADTEETLQETSAKLADTEETLQQTSAKLADTEETLQETSAKLADTEETLQETSAKLADTEETLQQTSAKLADTEETLQETSAKLADTEETLQETSAKLADTEETLQETSTKLADTEETLQETSAKLADTEETLQETSAKLADTEETLSAEIAFLAEQLGVAHTLGEQQGAYINQLMAYVSAAYGVTLDGMMEVQATALADMVRQCDYVVRSVAQAASDEVEHIKEMYNMVDGNYKETAARLDILRRILGKIDQDVKEASVEIDVPERRLTGSLHPTPRRLGDVSNRENSMERKATMS</sequence>
<evidence type="ECO:0000313" key="9">
    <source>
        <dbReference type="EMBL" id="CBZ25331.1"/>
    </source>
</evidence>
<evidence type="ECO:0000256" key="7">
    <source>
        <dbReference type="SAM" id="MobiDB-lite"/>
    </source>
</evidence>
<dbReference type="Pfam" id="PF00225">
    <property type="entry name" value="Kinesin"/>
    <property type="match status" value="1"/>
</dbReference>
<evidence type="ECO:0000256" key="3">
    <source>
        <dbReference type="ARBA" id="ARBA00023175"/>
    </source>
</evidence>
<dbReference type="Proteomes" id="UP000007259">
    <property type="component" value="Chromosome 16"/>
</dbReference>
<dbReference type="PROSITE" id="PS50067">
    <property type="entry name" value="KINESIN_MOTOR_2"/>
    <property type="match status" value="1"/>
</dbReference>
<keyword evidence="5" id="KW-0547">Nucleotide-binding</keyword>
<organism evidence="9 10">
    <name type="scientific">Leishmania mexicana (strain MHOM/GT/2001/U1103)</name>
    <dbReference type="NCBI Taxonomy" id="929439"/>
    <lineage>
        <taxon>Eukaryota</taxon>
        <taxon>Discoba</taxon>
        <taxon>Euglenozoa</taxon>
        <taxon>Kinetoplastea</taxon>
        <taxon>Metakinetoplastina</taxon>
        <taxon>Trypanosomatida</taxon>
        <taxon>Trypanosomatidae</taxon>
        <taxon>Leishmaniinae</taxon>
        <taxon>Leishmania</taxon>
    </lineage>
</organism>
<keyword evidence="6" id="KW-0175">Coiled coil</keyword>
<dbReference type="RefSeq" id="XP_003873837.1">
    <property type="nucleotide sequence ID" value="XM_003873788.1"/>
</dbReference>
<dbReference type="CDD" id="cd00106">
    <property type="entry name" value="KISc"/>
    <property type="match status" value="1"/>
</dbReference>
<dbReference type="GO" id="GO:0008017">
    <property type="term" value="F:microtubule binding"/>
    <property type="evidence" value="ECO:0007669"/>
    <property type="project" value="InterPro"/>
</dbReference>
<comment type="subcellular location">
    <subcellularLocation>
        <location evidence="1">Cytoplasm</location>
        <location evidence="1">Cytoskeleton</location>
    </subcellularLocation>
</comment>
<keyword evidence="5" id="KW-0067">ATP-binding</keyword>
<accession>E9AQW0</accession>
<feature type="compositionally biased region" description="Basic and acidic residues" evidence="7">
    <location>
        <begin position="1034"/>
        <end position="1052"/>
    </location>
</feature>
<dbReference type="SMART" id="SM00129">
    <property type="entry name" value="KISc"/>
    <property type="match status" value="1"/>
</dbReference>
<dbReference type="GO" id="GO:0051231">
    <property type="term" value="P:spindle elongation"/>
    <property type="evidence" value="ECO:0007669"/>
    <property type="project" value="TreeGrafter"/>
</dbReference>
<dbReference type="Gene3D" id="1.20.1480.30">
    <property type="entry name" value="Designed four-helix bundle protein"/>
    <property type="match status" value="2"/>
</dbReference>
<reference evidence="9 10" key="1">
    <citation type="journal article" date="2011" name="Genome Res.">
        <title>Chromosome and gene copy number variation allow major structural change between species and strains of Leishmania.</title>
        <authorList>
            <person name="Rogers M.B."/>
            <person name="Hilley J.D."/>
            <person name="Dickens N.J."/>
            <person name="Wilkes J."/>
            <person name="Bates P.A."/>
            <person name="Depledge D.P."/>
            <person name="Harris D."/>
            <person name="Her Y."/>
            <person name="Herzyk P."/>
            <person name="Imamura H."/>
            <person name="Otto T.D."/>
            <person name="Sanders M."/>
            <person name="Seeger K."/>
            <person name="Dujardin J.C."/>
            <person name="Berriman M."/>
            <person name="Smith D.F."/>
            <person name="Hertz-Fowler C."/>
            <person name="Mottram J.C."/>
        </authorList>
    </citation>
    <scope>NUCLEOTIDE SEQUENCE [LARGE SCALE GENOMIC DNA]</scope>
    <source>
        <strain evidence="9 10">MHOM/GT/2001/U1103</strain>
    </source>
</reference>
<dbReference type="SUPFAM" id="SSF52540">
    <property type="entry name" value="P-loop containing nucleoside triphosphate hydrolases"/>
    <property type="match status" value="1"/>
</dbReference>
<dbReference type="SUPFAM" id="SSF57997">
    <property type="entry name" value="Tropomyosin"/>
    <property type="match status" value="2"/>
</dbReference>
<dbReference type="InterPro" id="IPR027417">
    <property type="entry name" value="P-loop_NTPase"/>
</dbReference>
<dbReference type="FunFam" id="3.40.850.10:FF:000133">
    <property type="entry name" value="Putative kinesin"/>
    <property type="match status" value="1"/>
</dbReference>
<keyword evidence="2" id="KW-0963">Cytoplasm</keyword>
<evidence type="ECO:0000256" key="6">
    <source>
        <dbReference type="SAM" id="Coils"/>
    </source>
</evidence>
<gene>
    <name evidence="9" type="ORF">LMXM_16_1470</name>
</gene>
<feature type="coiled-coil region" evidence="6">
    <location>
        <begin position="393"/>
        <end position="420"/>
    </location>
</feature>
<dbReference type="GO" id="GO:0008574">
    <property type="term" value="F:plus-end-directed microtubule motor activity"/>
    <property type="evidence" value="ECO:0007669"/>
    <property type="project" value="TreeGrafter"/>
</dbReference>